<dbReference type="EMBL" id="REFY01000001">
    <property type="protein sequence ID" value="RQG92718.1"/>
    <property type="molecule type" value="Genomic_DNA"/>
</dbReference>
<accession>A0A3N6LS63</accession>
<protein>
    <submittedName>
        <fullName evidence="1">Uncharacterized protein</fullName>
    </submittedName>
</protein>
<evidence type="ECO:0000313" key="1">
    <source>
        <dbReference type="EMBL" id="RQG92718.1"/>
    </source>
</evidence>
<dbReference type="AlphaFoldDB" id="A0A3N6LS63"/>
<proteinExistence type="predicted"/>
<gene>
    <name evidence="1" type="ORF">EA462_00340</name>
</gene>
<comment type="caution">
    <text evidence="1">The sequence shown here is derived from an EMBL/GenBank/DDBJ whole genome shotgun (WGS) entry which is preliminary data.</text>
</comment>
<reference evidence="1 2" key="1">
    <citation type="submission" date="2018-10" db="EMBL/GenBank/DDBJ databases">
        <title>Natrarchaeobius chitinivorans gen. nov., sp. nov., and Natrarchaeobius haloalkaliphilus sp. nov., alkaliphilic, chitin-utilizing haloarchaea from hypersaline alkaline lakes.</title>
        <authorList>
            <person name="Sorokin D.Y."/>
            <person name="Elcheninov A.G."/>
            <person name="Kostrikina N.A."/>
            <person name="Bale N.J."/>
            <person name="Sinninghe Damste J.S."/>
            <person name="Khijniak T.V."/>
            <person name="Kublanov I.V."/>
            <person name="Toshchakov S.V."/>
        </authorList>
    </citation>
    <scope>NUCLEOTIDE SEQUENCE [LARGE SCALE GENOMIC DNA]</scope>
    <source>
        <strain evidence="1 2">AArcht-Sl</strain>
    </source>
</reference>
<keyword evidence="2" id="KW-1185">Reference proteome</keyword>
<dbReference type="Proteomes" id="UP000273828">
    <property type="component" value="Unassembled WGS sequence"/>
</dbReference>
<organism evidence="1 2">
    <name type="scientific">Natrarchaeobius halalkaliphilus</name>
    <dbReference type="NCBI Taxonomy" id="1679091"/>
    <lineage>
        <taxon>Archaea</taxon>
        <taxon>Methanobacteriati</taxon>
        <taxon>Methanobacteriota</taxon>
        <taxon>Stenosarchaea group</taxon>
        <taxon>Halobacteria</taxon>
        <taxon>Halobacteriales</taxon>
        <taxon>Natrialbaceae</taxon>
        <taxon>Natrarchaeobius</taxon>
    </lineage>
</organism>
<evidence type="ECO:0000313" key="2">
    <source>
        <dbReference type="Proteomes" id="UP000273828"/>
    </source>
</evidence>
<sequence>MLFPPTLDIGLLGVQGVQTVTAEEPIILEDSRGNLLEIDGELGPTVDRKLEVTGTGVSGERSVR</sequence>
<name>A0A3N6LS63_9EURY</name>